<evidence type="ECO:0000313" key="2">
    <source>
        <dbReference type="EMBL" id="AXI29303.1"/>
    </source>
</evidence>
<dbReference type="PROSITE" id="PS51186">
    <property type="entry name" value="GNAT"/>
    <property type="match status" value="1"/>
</dbReference>
<protein>
    <recommendedName>
        <fullName evidence="1">N-acetyltransferase domain-containing protein</fullName>
    </recommendedName>
</protein>
<feature type="domain" description="N-acetyltransferase" evidence="1">
    <location>
        <begin position="20"/>
        <end position="158"/>
    </location>
</feature>
<evidence type="ECO:0000259" key="1">
    <source>
        <dbReference type="PROSITE" id="PS51186"/>
    </source>
</evidence>
<dbReference type="InterPro" id="IPR016181">
    <property type="entry name" value="Acyl_CoA_acyltransferase"/>
</dbReference>
<dbReference type="Gene3D" id="3.40.630.30">
    <property type="match status" value="1"/>
</dbReference>
<reference evidence="2 3" key="1">
    <citation type="submission" date="2017-07" db="EMBL/GenBank/DDBJ databases">
        <title>Isolation and development of strain Bacillus megaterium SR7 for enhanced growth and metabolite production under supercritical carbon dioxide.</title>
        <authorList>
            <person name="Freedman A.J.E."/>
            <person name="Peet K.C."/>
            <person name="Boock J.T."/>
            <person name="Penn K."/>
            <person name="Prather K.L.J."/>
            <person name="Thompson J.R."/>
        </authorList>
    </citation>
    <scope>NUCLEOTIDE SEQUENCE [LARGE SCALE GENOMIC DNA]</scope>
    <source>
        <strain evidence="2 3">SR7</strain>
    </source>
</reference>
<dbReference type="EMBL" id="CP022674">
    <property type="protein sequence ID" value="AXI29303.1"/>
    <property type="molecule type" value="Genomic_DNA"/>
</dbReference>
<accession>A0AA86IGY6</accession>
<dbReference type="CDD" id="cd04301">
    <property type="entry name" value="NAT_SF"/>
    <property type="match status" value="1"/>
</dbReference>
<dbReference type="Pfam" id="PF00583">
    <property type="entry name" value="Acetyltransf_1"/>
    <property type="match status" value="1"/>
</dbReference>
<dbReference type="GO" id="GO:0016747">
    <property type="term" value="F:acyltransferase activity, transferring groups other than amino-acyl groups"/>
    <property type="evidence" value="ECO:0007669"/>
    <property type="project" value="InterPro"/>
</dbReference>
<dbReference type="AlphaFoldDB" id="A0AA86IGY6"/>
<proteinExistence type="predicted"/>
<dbReference type="SUPFAM" id="SSF55729">
    <property type="entry name" value="Acyl-CoA N-acyltransferases (Nat)"/>
    <property type="match status" value="1"/>
</dbReference>
<name>A0AA86IGY6_PRIMG</name>
<dbReference type="PANTHER" id="PTHR43259:SF1">
    <property type="entry name" value="N-ACETYLTRANSFERASE DOMAIN-CONTAINING PROTEIN"/>
    <property type="match status" value="1"/>
</dbReference>
<dbReference type="InterPro" id="IPR000182">
    <property type="entry name" value="GNAT_dom"/>
</dbReference>
<dbReference type="Proteomes" id="UP000253834">
    <property type="component" value="Chromosome"/>
</dbReference>
<sequence>MDTIKLHRMNQEEFNFYIHDKVPRYAESIAQNIKLDEQKALESASQKLKRLLPEGNNTSGHLLFNIIQADKLIGYVWIKINYETHESFLYEIYIKEQFRGEGKGTRAMQLIEELLIKHKIESFNLHVFGHNRGAFKLYERIGFNIVGINMQKKISPNS</sequence>
<gene>
    <name evidence="2" type="ORF">CIB87_09870</name>
</gene>
<dbReference type="PANTHER" id="PTHR43259">
    <property type="entry name" value="SPT10P"/>
    <property type="match status" value="1"/>
</dbReference>
<dbReference type="RefSeq" id="WP_114895346.1">
    <property type="nucleotide sequence ID" value="NZ_CP022674.1"/>
</dbReference>
<evidence type="ECO:0000313" key="3">
    <source>
        <dbReference type="Proteomes" id="UP000253834"/>
    </source>
</evidence>
<dbReference type="InterPro" id="IPR052829">
    <property type="entry name" value="N-acetyltransferase_domain"/>
</dbReference>
<organism evidence="2 3">
    <name type="scientific">Priestia megaterium</name>
    <name type="common">Bacillus megaterium</name>
    <dbReference type="NCBI Taxonomy" id="1404"/>
    <lineage>
        <taxon>Bacteria</taxon>
        <taxon>Bacillati</taxon>
        <taxon>Bacillota</taxon>
        <taxon>Bacilli</taxon>
        <taxon>Bacillales</taxon>
        <taxon>Bacillaceae</taxon>
        <taxon>Priestia</taxon>
    </lineage>
</organism>